<dbReference type="AlphaFoldDB" id="A0AAV9DSU9"/>
<accession>A0AAV9DSU9</accession>
<dbReference type="Pfam" id="PF13456">
    <property type="entry name" value="RVT_3"/>
    <property type="match status" value="1"/>
</dbReference>
<dbReference type="Proteomes" id="UP001180020">
    <property type="component" value="Unassembled WGS sequence"/>
</dbReference>
<dbReference type="InterPro" id="IPR036397">
    <property type="entry name" value="RNaseH_sf"/>
</dbReference>
<feature type="domain" description="RNase H type-1" evidence="1">
    <location>
        <begin position="2"/>
        <end position="78"/>
    </location>
</feature>
<comment type="caution">
    <text evidence="2">The sequence shown here is derived from an EMBL/GenBank/DDBJ whole genome shotgun (WGS) entry which is preliminary data.</text>
</comment>
<sequence length="167" mass="18798">MAIRGGLQLARENGLHKIYVCSDSQSLITHLQNHRPRPQHLQDCVQDIYQLSDHPDMVTFCKVTREVVVGPDALARHARRSRLSRSAAFLTGSDNAFHEILIFVMMKFPKETLARGQDVRASSRSLDERTDFLELKVSSLLSAVTQVSKNPSFPTLRDLGFIKIGIL</sequence>
<dbReference type="GO" id="GO:0004523">
    <property type="term" value="F:RNA-DNA hybrid ribonuclease activity"/>
    <property type="evidence" value="ECO:0007669"/>
    <property type="project" value="InterPro"/>
</dbReference>
<reference evidence="2" key="1">
    <citation type="journal article" date="2023" name="Nat. Commun.">
        <title>Diploid and tetraploid genomes of Acorus and the evolution of monocots.</title>
        <authorList>
            <person name="Ma L."/>
            <person name="Liu K.W."/>
            <person name="Li Z."/>
            <person name="Hsiao Y.Y."/>
            <person name="Qi Y."/>
            <person name="Fu T."/>
            <person name="Tang G.D."/>
            <person name="Zhang D."/>
            <person name="Sun W.H."/>
            <person name="Liu D.K."/>
            <person name="Li Y."/>
            <person name="Chen G.Z."/>
            <person name="Liu X.D."/>
            <person name="Liao X.Y."/>
            <person name="Jiang Y.T."/>
            <person name="Yu X."/>
            <person name="Hao Y."/>
            <person name="Huang J."/>
            <person name="Zhao X.W."/>
            <person name="Ke S."/>
            <person name="Chen Y.Y."/>
            <person name="Wu W.L."/>
            <person name="Hsu J.L."/>
            <person name="Lin Y.F."/>
            <person name="Huang M.D."/>
            <person name="Li C.Y."/>
            <person name="Huang L."/>
            <person name="Wang Z.W."/>
            <person name="Zhao X."/>
            <person name="Zhong W.Y."/>
            <person name="Peng D.H."/>
            <person name="Ahmad S."/>
            <person name="Lan S."/>
            <person name="Zhang J.S."/>
            <person name="Tsai W.C."/>
            <person name="Van de Peer Y."/>
            <person name="Liu Z.J."/>
        </authorList>
    </citation>
    <scope>NUCLEOTIDE SEQUENCE</scope>
    <source>
        <strain evidence="2">CP</strain>
    </source>
</reference>
<dbReference type="Gene3D" id="3.30.420.10">
    <property type="entry name" value="Ribonuclease H-like superfamily/Ribonuclease H"/>
    <property type="match status" value="1"/>
</dbReference>
<dbReference type="InterPro" id="IPR012337">
    <property type="entry name" value="RNaseH-like_sf"/>
</dbReference>
<evidence type="ECO:0000313" key="3">
    <source>
        <dbReference type="Proteomes" id="UP001180020"/>
    </source>
</evidence>
<dbReference type="GO" id="GO:0003676">
    <property type="term" value="F:nucleic acid binding"/>
    <property type="evidence" value="ECO:0007669"/>
    <property type="project" value="InterPro"/>
</dbReference>
<evidence type="ECO:0000313" key="2">
    <source>
        <dbReference type="EMBL" id="KAK1304249.1"/>
    </source>
</evidence>
<gene>
    <name evidence="2" type="ORF">QJS10_CPB11g00688</name>
</gene>
<name>A0AAV9DSU9_ACOCL</name>
<dbReference type="EMBL" id="JAUJYO010000011">
    <property type="protein sequence ID" value="KAK1304249.1"/>
    <property type="molecule type" value="Genomic_DNA"/>
</dbReference>
<evidence type="ECO:0000259" key="1">
    <source>
        <dbReference type="Pfam" id="PF13456"/>
    </source>
</evidence>
<reference evidence="2" key="2">
    <citation type="submission" date="2023-06" db="EMBL/GenBank/DDBJ databases">
        <authorList>
            <person name="Ma L."/>
            <person name="Liu K.-W."/>
            <person name="Li Z."/>
            <person name="Hsiao Y.-Y."/>
            <person name="Qi Y."/>
            <person name="Fu T."/>
            <person name="Tang G."/>
            <person name="Zhang D."/>
            <person name="Sun W.-H."/>
            <person name="Liu D.-K."/>
            <person name="Li Y."/>
            <person name="Chen G.-Z."/>
            <person name="Liu X.-D."/>
            <person name="Liao X.-Y."/>
            <person name="Jiang Y.-T."/>
            <person name="Yu X."/>
            <person name="Hao Y."/>
            <person name="Huang J."/>
            <person name="Zhao X.-W."/>
            <person name="Ke S."/>
            <person name="Chen Y.-Y."/>
            <person name="Wu W.-L."/>
            <person name="Hsu J.-L."/>
            <person name="Lin Y.-F."/>
            <person name="Huang M.-D."/>
            <person name="Li C.-Y."/>
            <person name="Huang L."/>
            <person name="Wang Z.-W."/>
            <person name="Zhao X."/>
            <person name="Zhong W.-Y."/>
            <person name="Peng D.-H."/>
            <person name="Ahmad S."/>
            <person name="Lan S."/>
            <person name="Zhang J.-S."/>
            <person name="Tsai W.-C."/>
            <person name="Van De Peer Y."/>
            <person name="Liu Z.-J."/>
        </authorList>
    </citation>
    <scope>NUCLEOTIDE SEQUENCE</scope>
    <source>
        <strain evidence="2">CP</strain>
        <tissue evidence="2">Leaves</tissue>
    </source>
</reference>
<protein>
    <recommendedName>
        <fullName evidence="1">RNase H type-1 domain-containing protein</fullName>
    </recommendedName>
</protein>
<dbReference type="SUPFAM" id="SSF53098">
    <property type="entry name" value="Ribonuclease H-like"/>
    <property type="match status" value="1"/>
</dbReference>
<keyword evidence="3" id="KW-1185">Reference proteome</keyword>
<dbReference type="InterPro" id="IPR002156">
    <property type="entry name" value="RNaseH_domain"/>
</dbReference>
<proteinExistence type="predicted"/>
<organism evidence="2 3">
    <name type="scientific">Acorus calamus</name>
    <name type="common">Sweet flag</name>
    <dbReference type="NCBI Taxonomy" id="4465"/>
    <lineage>
        <taxon>Eukaryota</taxon>
        <taxon>Viridiplantae</taxon>
        <taxon>Streptophyta</taxon>
        <taxon>Embryophyta</taxon>
        <taxon>Tracheophyta</taxon>
        <taxon>Spermatophyta</taxon>
        <taxon>Magnoliopsida</taxon>
        <taxon>Liliopsida</taxon>
        <taxon>Acoraceae</taxon>
        <taxon>Acorus</taxon>
    </lineage>
</organism>